<keyword evidence="1" id="KW-0472">Membrane</keyword>
<dbReference type="EMBL" id="MT631538">
    <property type="protein sequence ID" value="QNO53336.1"/>
    <property type="molecule type" value="Genomic_DNA"/>
</dbReference>
<evidence type="ECO:0000256" key="1">
    <source>
        <dbReference type="SAM" id="Phobius"/>
    </source>
</evidence>
<reference evidence="2" key="1">
    <citation type="submission" date="2020-06" db="EMBL/GenBank/DDBJ databases">
        <title>Unique genomic features of the anaerobic methanotrophic archaea.</title>
        <authorList>
            <person name="Chadwick G.L."/>
            <person name="Skennerton C.T."/>
            <person name="Laso-Perez R."/>
            <person name="Leu A.O."/>
            <person name="Speth D.R."/>
            <person name="Yu H."/>
            <person name="Morgan-Lang C."/>
            <person name="Hatzenpichler R."/>
            <person name="Goudeau D."/>
            <person name="Malmstrom R."/>
            <person name="Brazelton W.J."/>
            <person name="Woyke T."/>
            <person name="Hallam S.J."/>
            <person name="Tyson G.W."/>
            <person name="Wegener G."/>
            <person name="Boetius A."/>
            <person name="Orphan V."/>
        </authorList>
    </citation>
    <scope>NUCLEOTIDE SEQUENCE</scope>
</reference>
<name>A0A7G9YZA2_9EURY</name>
<feature type="transmembrane region" description="Helical" evidence="1">
    <location>
        <begin position="68"/>
        <end position="101"/>
    </location>
</feature>
<organism evidence="2">
    <name type="scientific">Candidatus Methanophagaceae archaeon ANME-1 ERB6</name>
    <dbReference type="NCBI Taxonomy" id="2759912"/>
    <lineage>
        <taxon>Archaea</taxon>
        <taxon>Methanobacteriati</taxon>
        <taxon>Methanobacteriota</taxon>
        <taxon>Stenosarchaea group</taxon>
        <taxon>Methanomicrobia</taxon>
        <taxon>Candidatus Methanophagales</taxon>
        <taxon>Candidatus Methanophagaceae</taxon>
    </lineage>
</organism>
<sequence>MVLSIGERIKGFLFSPSATFDASKEDTLGDAFKYFVVILAIFAVLISIMFILSVSSVMPRVLAMIGGAYLGTIITFIFMLVLGIIGIFITGLWTHIWVYLVGGGKGVTQTIKALMFGATPYYLLGWISSTYLVISTYGGYIYSISSFFFEVIRFVGLLAAI</sequence>
<keyword evidence="1" id="KW-1133">Transmembrane helix</keyword>
<accession>A0A7G9YZA2</accession>
<protein>
    <recommendedName>
        <fullName evidence="3">Yip1 domain-containing protein</fullName>
    </recommendedName>
</protein>
<gene>
    <name evidence="2" type="ORF">GMAEILFI_00008</name>
</gene>
<evidence type="ECO:0008006" key="3">
    <source>
        <dbReference type="Google" id="ProtNLM"/>
    </source>
</evidence>
<feature type="transmembrane region" description="Helical" evidence="1">
    <location>
        <begin position="113"/>
        <end position="134"/>
    </location>
</feature>
<keyword evidence="1" id="KW-0812">Transmembrane</keyword>
<dbReference type="AlphaFoldDB" id="A0A7G9YZA2"/>
<evidence type="ECO:0000313" key="2">
    <source>
        <dbReference type="EMBL" id="QNO53336.1"/>
    </source>
</evidence>
<feature type="transmembrane region" description="Helical" evidence="1">
    <location>
        <begin position="34"/>
        <end position="56"/>
    </location>
</feature>
<proteinExistence type="predicted"/>